<evidence type="ECO:0000256" key="3">
    <source>
        <dbReference type="ARBA" id="ARBA00022723"/>
    </source>
</evidence>
<evidence type="ECO:0000313" key="9">
    <source>
        <dbReference type="Proteomes" id="UP000195913"/>
    </source>
</evidence>
<dbReference type="GO" id="GO:0030313">
    <property type="term" value="C:cell envelope"/>
    <property type="evidence" value="ECO:0007669"/>
    <property type="project" value="UniProtKB-SubCell"/>
</dbReference>
<dbReference type="PRINTS" id="PR00690">
    <property type="entry name" value="ADHESNFAMILY"/>
</dbReference>
<accession>A0A1R4GWT1</accession>
<dbReference type="Proteomes" id="UP000195913">
    <property type="component" value="Unassembled WGS sequence"/>
</dbReference>
<comment type="subcellular location">
    <subcellularLocation>
        <location evidence="1">Cell envelope</location>
    </subcellularLocation>
</comment>
<evidence type="ECO:0000256" key="4">
    <source>
        <dbReference type="ARBA" id="ARBA00022729"/>
    </source>
</evidence>
<dbReference type="InterPro" id="IPR006128">
    <property type="entry name" value="Lipoprotein_PsaA-like"/>
</dbReference>
<evidence type="ECO:0000313" key="8">
    <source>
        <dbReference type="EMBL" id="SJM72574.1"/>
    </source>
</evidence>
<evidence type="ECO:0000256" key="7">
    <source>
        <dbReference type="SAM" id="SignalP"/>
    </source>
</evidence>
<dbReference type="Pfam" id="PF01297">
    <property type="entry name" value="ZnuA"/>
    <property type="match status" value="1"/>
</dbReference>
<feature type="compositionally biased region" description="Basic and acidic residues" evidence="6">
    <location>
        <begin position="121"/>
        <end position="141"/>
    </location>
</feature>
<dbReference type="InterPro" id="IPR006127">
    <property type="entry name" value="ZnuA-like"/>
</dbReference>
<proteinExistence type="inferred from homology"/>
<comment type="similarity">
    <text evidence="5">Belongs to the bacterial solute-binding protein 9 family.</text>
</comment>
<dbReference type="PANTHER" id="PTHR42953:SF1">
    <property type="entry name" value="METAL-BINDING PROTEIN HI_0362-RELATED"/>
    <property type="match status" value="1"/>
</dbReference>
<dbReference type="EMBL" id="FUHW01000053">
    <property type="protein sequence ID" value="SJM72574.1"/>
    <property type="molecule type" value="Genomic_DNA"/>
</dbReference>
<dbReference type="SUPFAM" id="SSF53807">
    <property type="entry name" value="Helical backbone' metal receptor"/>
    <property type="match status" value="1"/>
</dbReference>
<evidence type="ECO:0000256" key="1">
    <source>
        <dbReference type="ARBA" id="ARBA00004196"/>
    </source>
</evidence>
<keyword evidence="3" id="KW-0479">Metal-binding</keyword>
<dbReference type="GO" id="GO:0030001">
    <property type="term" value="P:metal ion transport"/>
    <property type="evidence" value="ECO:0007669"/>
    <property type="project" value="InterPro"/>
</dbReference>
<feature type="chain" id="PRO_5012661459" evidence="7">
    <location>
        <begin position="27"/>
        <end position="316"/>
    </location>
</feature>
<dbReference type="GO" id="GO:0046872">
    <property type="term" value="F:metal ion binding"/>
    <property type="evidence" value="ECO:0007669"/>
    <property type="project" value="UniProtKB-KW"/>
</dbReference>
<gene>
    <name evidence="8" type="ORF">FM101_15365</name>
</gene>
<name>A0A1R4GWT1_9MICC</name>
<dbReference type="Gene3D" id="3.40.50.1980">
    <property type="entry name" value="Nitrogenase molybdenum iron protein domain"/>
    <property type="match status" value="2"/>
</dbReference>
<protein>
    <submittedName>
        <fullName evidence="8">Zinc ABC transporter, periplasmic-binding protein ZnuA</fullName>
    </submittedName>
</protein>
<dbReference type="AlphaFoldDB" id="A0A1R4GWT1"/>
<feature type="signal peptide" evidence="7">
    <location>
        <begin position="1"/>
        <end position="26"/>
    </location>
</feature>
<dbReference type="InterPro" id="IPR050492">
    <property type="entry name" value="Bact_metal-bind_prot9"/>
</dbReference>
<keyword evidence="9" id="KW-1185">Reference proteome</keyword>
<sequence>MHLRFAVAPVLLIGLGLSACSGTATGDDTETLTVVTSTSAYADIVSQVAGDAVQVDSIINKPSQDPHSYEATPQDKLTLSHADLVVENGGGYDAFIDPLTKDLGIKDEQIVTAVDYSETAHAAEHDTEAEADPKDHDGHDHSSFNEHVWYDLPTASAVAMEVADRLGELKPEEAETFTANAQEFDTKIDTLDQRLGKLSTEAKGHQYAMTEPVPFYLLEQAGLSDGTPAGFSGAIEEGNDVSPLILNALDKKLSSGDIALLAYNPQTSSPQTQSVRSQAEKAGVPVVEFSETLPQDTDYLGWMSSNIDAIQKALKN</sequence>
<keyword evidence="2 5" id="KW-0813">Transport</keyword>
<keyword evidence="4 7" id="KW-0732">Signal</keyword>
<organism evidence="8 9">
    <name type="scientific">Arthrobacter rhombi</name>
    <dbReference type="NCBI Taxonomy" id="71253"/>
    <lineage>
        <taxon>Bacteria</taxon>
        <taxon>Bacillati</taxon>
        <taxon>Actinomycetota</taxon>
        <taxon>Actinomycetes</taxon>
        <taxon>Micrococcales</taxon>
        <taxon>Micrococcaceae</taxon>
        <taxon>Arthrobacter</taxon>
    </lineage>
</organism>
<dbReference type="PROSITE" id="PS51257">
    <property type="entry name" value="PROKAR_LIPOPROTEIN"/>
    <property type="match status" value="1"/>
</dbReference>
<evidence type="ECO:0000256" key="2">
    <source>
        <dbReference type="ARBA" id="ARBA00022448"/>
    </source>
</evidence>
<dbReference type="PANTHER" id="PTHR42953">
    <property type="entry name" value="HIGH-AFFINITY ZINC UPTAKE SYSTEM PROTEIN ZNUA-RELATED"/>
    <property type="match status" value="1"/>
</dbReference>
<feature type="region of interest" description="Disordered" evidence="6">
    <location>
        <begin position="120"/>
        <end position="141"/>
    </location>
</feature>
<evidence type="ECO:0000256" key="6">
    <source>
        <dbReference type="SAM" id="MobiDB-lite"/>
    </source>
</evidence>
<reference evidence="8 9" key="1">
    <citation type="submission" date="2017-02" db="EMBL/GenBank/DDBJ databases">
        <authorList>
            <person name="Peterson S.W."/>
        </authorList>
    </citation>
    <scope>NUCLEOTIDE SEQUENCE [LARGE SCALE GENOMIC DNA]</scope>
    <source>
        <strain evidence="8 9">B Ar 00.02</strain>
    </source>
</reference>
<evidence type="ECO:0000256" key="5">
    <source>
        <dbReference type="RuleBase" id="RU003512"/>
    </source>
</evidence>
<dbReference type="GO" id="GO:0007155">
    <property type="term" value="P:cell adhesion"/>
    <property type="evidence" value="ECO:0007669"/>
    <property type="project" value="InterPro"/>
</dbReference>